<evidence type="ECO:0000256" key="1">
    <source>
        <dbReference type="ARBA" id="ARBA00022737"/>
    </source>
</evidence>
<dbReference type="Pfam" id="PF02493">
    <property type="entry name" value="MORN"/>
    <property type="match status" value="8"/>
</dbReference>
<dbReference type="SUPFAM" id="SSF82185">
    <property type="entry name" value="Histone H3 K4-specific methyltransferase SET7/9 N-terminal domain"/>
    <property type="match status" value="2"/>
</dbReference>
<sequence length="318" mass="36207">MFDGKGRMTHPNGDIYQGQWREGKACGKGIFLDQQGSMYEGEWLNDLYHGKGVENWNYNKIVYTGDFVEGQKTGKGKFEFDGNVYEGDFVEGKFSGKGKYIFAKTGQVYVGDFEDNNMHGKGKMIWTNGTSYEGDFKQGKMEGVGQRSYENGDKYDGEWLEDMRHGQGVYFNAAEKKELSGKFEYDQFVPEEPEEPVTSPWGNMRKVVVNTENQKFRTDVRRSTFKKADPNMSNARSQALYSNARGHGLHSNDFESHEIRPAQMFNQQEALPNANISLQGHEMTGRKSQRSNKSRKNSNYHSNLNNGHGIDTLSSHNQ</sequence>
<proteinExistence type="predicted"/>
<evidence type="ECO:0000256" key="2">
    <source>
        <dbReference type="SAM" id="MobiDB-lite"/>
    </source>
</evidence>
<accession>A0A7S3FUJ5</accession>
<dbReference type="SMART" id="SM00698">
    <property type="entry name" value="MORN"/>
    <property type="match status" value="7"/>
</dbReference>
<dbReference type="InterPro" id="IPR003409">
    <property type="entry name" value="MORN"/>
</dbReference>
<dbReference type="PANTHER" id="PTHR43215">
    <property type="entry name" value="RADIAL SPOKE HEAD 1 HOMOLOG"/>
    <property type="match status" value="1"/>
</dbReference>
<feature type="compositionally biased region" description="Polar residues" evidence="2">
    <location>
        <begin position="300"/>
        <end position="318"/>
    </location>
</feature>
<feature type="region of interest" description="Disordered" evidence="2">
    <location>
        <begin position="278"/>
        <end position="318"/>
    </location>
</feature>
<dbReference type="AlphaFoldDB" id="A0A7S3FUJ5"/>
<dbReference type="PANTHER" id="PTHR43215:SF14">
    <property type="entry name" value="RADIAL SPOKE HEAD 1 HOMOLOG"/>
    <property type="match status" value="1"/>
</dbReference>
<organism evidence="3">
    <name type="scientific">Strombidium rassoulzadegani</name>
    <dbReference type="NCBI Taxonomy" id="1082188"/>
    <lineage>
        <taxon>Eukaryota</taxon>
        <taxon>Sar</taxon>
        <taxon>Alveolata</taxon>
        <taxon>Ciliophora</taxon>
        <taxon>Intramacronucleata</taxon>
        <taxon>Spirotrichea</taxon>
        <taxon>Oligotrichia</taxon>
        <taxon>Strombidiidae</taxon>
        <taxon>Strombidium</taxon>
    </lineage>
</organism>
<dbReference type="Gene3D" id="2.20.110.10">
    <property type="entry name" value="Histone H3 K4-specific methyltransferase SET7/9 N-terminal domain"/>
    <property type="match status" value="3"/>
</dbReference>
<protein>
    <submittedName>
        <fullName evidence="3">Uncharacterized protein</fullName>
    </submittedName>
</protein>
<feature type="compositionally biased region" description="Basic residues" evidence="2">
    <location>
        <begin position="287"/>
        <end position="298"/>
    </location>
</feature>
<dbReference type="GO" id="GO:0005829">
    <property type="term" value="C:cytosol"/>
    <property type="evidence" value="ECO:0007669"/>
    <property type="project" value="TreeGrafter"/>
</dbReference>
<gene>
    <name evidence="3" type="ORF">SRAS04492_LOCUS5468</name>
</gene>
<name>A0A7S3FUJ5_9SPIT</name>
<evidence type="ECO:0000313" key="3">
    <source>
        <dbReference type="EMBL" id="CAE0233667.1"/>
    </source>
</evidence>
<keyword evidence="1" id="KW-0677">Repeat</keyword>
<reference evidence="3" key="1">
    <citation type="submission" date="2021-01" db="EMBL/GenBank/DDBJ databases">
        <authorList>
            <person name="Corre E."/>
            <person name="Pelletier E."/>
            <person name="Niang G."/>
            <person name="Scheremetjew M."/>
            <person name="Finn R."/>
            <person name="Kale V."/>
            <person name="Holt S."/>
            <person name="Cochrane G."/>
            <person name="Meng A."/>
            <person name="Brown T."/>
            <person name="Cohen L."/>
        </authorList>
    </citation>
    <scope>NUCLEOTIDE SEQUENCE</scope>
    <source>
        <strain evidence="3">Ras09</strain>
    </source>
</reference>
<dbReference type="EMBL" id="HBIA01010670">
    <property type="protein sequence ID" value="CAE0233667.1"/>
    <property type="molecule type" value="Transcribed_RNA"/>
</dbReference>